<dbReference type="EMBL" id="BMIC01000001">
    <property type="protein sequence ID" value="GFZ80414.1"/>
    <property type="molecule type" value="Genomic_DNA"/>
</dbReference>
<dbReference type="InterPro" id="IPR000182">
    <property type="entry name" value="GNAT_dom"/>
</dbReference>
<dbReference type="SUPFAM" id="SSF55729">
    <property type="entry name" value="Acyl-CoA N-acyltransferases (Nat)"/>
    <property type="match status" value="1"/>
</dbReference>
<dbReference type="GO" id="GO:0016747">
    <property type="term" value="F:acyltransferase activity, transferring groups other than amino-acyl groups"/>
    <property type="evidence" value="ECO:0007669"/>
    <property type="project" value="InterPro"/>
</dbReference>
<dbReference type="CDD" id="cd04301">
    <property type="entry name" value="NAT_SF"/>
    <property type="match status" value="1"/>
</dbReference>
<organism evidence="2 3">
    <name type="scientific">Aquaticitalea lipolytica</name>
    <dbReference type="NCBI Taxonomy" id="1247562"/>
    <lineage>
        <taxon>Bacteria</taxon>
        <taxon>Pseudomonadati</taxon>
        <taxon>Bacteroidota</taxon>
        <taxon>Flavobacteriia</taxon>
        <taxon>Flavobacteriales</taxon>
        <taxon>Flavobacteriaceae</taxon>
        <taxon>Aquaticitalea</taxon>
    </lineage>
</organism>
<dbReference type="Gene3D" id="3.40.630.30">
    <property type="match status" value="1"/>
</dbReference>
<comment type="caution">
    <text evidence="2">The sequence shown here is derived from an EMBL/GenBank/DDBJ whole genome shotgun (WGS) entry which is preliminary data.</text>
</comment>
<evidence type="ECO:0000313" key="3">
    <source>
        <dbReference type="Proteomes" id="UP000598120"/>
    </source>
</evidence>
<evidence type="ECO:0000259" key="1">
    <source>
        <dbReference type="PROSITE" id="PS51186"/>
    </source>
</evidence>
<dbReference type="PROSITE" id="PS51186">
    <property type="entry name" value="GNAT"/>
    <property type="match status" value="1"/>
</dbReference>
<dbReference type="RefSeq" id="WP_188605052.1">
    <property type="nucleotide sequence ID" value="NZ_BMIC01000001.1"/>
</dbReference>
<sequence>MKKESNYTIKQISSVKTYIVRHPVLREGRPIEDCAFDNDDLETTLHFGLYTNNDLVGVATFLLNNNQLFSETNQYQLRGMGVLKSHQGFGFGDSLLQYGEQQIKLKDGALIWFNAREIAIGFYEKNNYQTIGDSFEIKGVGKHYVMYKKL</sequence>
<keyword evidence="3" id="KW-1185">Reference proteome</keyword>
<feature type="domain" description="N-acetyltransferase" evidence="1">
    <location>
        <begin position="7"/>
        <end position="150"/>
    </location>
</feature>
<dbReference type="AlphaFoldDB" id="A0A8J2TND7"/>
<proteinExistence type="predicted"/>
<gene>
    <name evidence="2" type="primary">yitI</name>
    <name evidence="2" type="ORF">GCM10011531_08080</name>
</gene>
<dbReference type="Pfam" id="PF00583">
    <property type="entry name" value="Acetyltransf_1"/>
    <property type="match status" value="1"/>
</dbReference>
<name>A0A8J2TND7_9FLAO</name>
<reference evidence="2 3" key="1">
    <citation type="journal article" date="2014" name="Int. J. Syst. Evol. Microbiol.">
        <title>Complete genome sequence of Corynebacterium casei LMG S-19264T (=DSM 44701T), isolated from a smear-ripened cheese.</title>
        <authorList>
            <consortium name="US DOE Joint Genome Institute (JGI-PGF)"/>
            <person name="Walter F."/>
            <person name="Albersmeier A."/>
            <person name="Kalinowski J."/>
            <person name="Ruckert C."/>
        </authorList>
    </citation>
    <scope>NUCLEOTIDE SEQUENCE [LARGE SCALE GENOMIC DNA]</scope>
    <source>
        <strain evidence="2 3">CGMCC 1.15295</strain>
    </source>
</reference>
<evidence type="ECO:0000313" key="2">
    <source>
        <dbReference type="EMBL" id="GFZ80414.1"/>
    </source>
</evidence>
<dbReference type="InterPro" id="IPR016181">
    <property type="entry name" value="Acyl_CoA_acyltransferase"/>
</dbReference>
<protein>
    <submittedName>
        <fullName evidence="2">N-acetyltransferase</fullName>
    </submittedName>
</protein>
<accession>A0A8J2TND7</accession>
<dbReference type="Proteomes" id="UP000598120">
    <property type="component" value="Unassembled WGS sequence"/>
</dbReference>